<name>A0A131ZXD0_SARSC</name>
<keyword evidence="4" id="KW-0472">Membrane</keyword>
<evidence type="ECO:0000256" key="1">
    <source>
        <dbReference type="ARBA" id="ARBA00004141"/>
    </source>
</evidence>
<evidence type="ECO:0000256" key="2">
    <source>
        <dbReference type="ARBA" id="ARBA00022692"/>
    </source>
</evidence>
<dbReference type="AlphaFoldDB" id="A0A131ZXD0"/>
<comment type="caution">
    <text evidence="5">The sequence shown here is derived from an EMBL/GenBank/DDBJ whole genome shotgun (WGS) entry which is preliminary data.</text>
</comment>
<dbReference type="Pfam" id="PF00002">
    <property type="entry name" value="7tm_2"/>
    <property type="match status" value="1"/>
</dbReference>
<keyword evidence="2" id="KW-0812">Transmembrane</keyword>
<evidence type="ECO:0000313" key="5">
    <source>
        <dbReference type="EMBL" id="KPM02770.1"/>
    </source>
</evidence>
<protein>
    <recommendedName>
        <fullName evidence="7">G-protein coupled receptors family 2 profile 2 domain-containing protein</fullName>
    </recommendedName>
</protein>
<evidence type="ECO:0000256" key="4">
    <source>
        <dbReference type="ARBA" id="ARBA00023136"/>
    </source>
</evidence>
<sequence length="161" mass="18535">MVNIVFFILLLINLIRRSNFLQRNIQFDRHKPSHKCRQILSLGLLAVNLGFTWLLFLMYISEHMHYFSYLFIVINGSQGLFFLINQIMLLRAKDRYKLKRTGNLKKKLWTSDQIGKSSTSALHSTTASSSFDSVSPVSTSKSSISSTCSLIHDLTNRLKNF</sequence>
<proteinExistence type="predicted"/>
<accession>A0A131ZXD0</accession>
<dbReference type="InterPro" id="IPR000832">
    <property type="entry name" value="GPCR_2_secretin-like"/>
</dbReference>
<dbReference type="Gene3D" id="1.20.1070.10">
    <property type="entry name" value="Rhodopsin 7-helix transmembrane proteins"/>
    <property type="match status" value="1"/>
</dbReference>
<evidence type="ECO:0000313" key="6">
    <source>
        <dbReference type="Proteomes" id="UP000616769"/>
    </source>
</evidence>
<evidence type="ECO:0008006" key="7">
    <source>
        <dbReference type="Google" id="ProtNLM"/>
    </source>
</evidence>
<dbReference type="VEuPathDB" id="VectorBase:SSCA006569"/>
<dbReference type="Proteomes" id="UP000616769">
    <property type="component" value="Unassembled WGS sequence"/>
</dbReference>
<dbReference type="EMBL" id="JXLN01002839">
    <property type="protein sequence ID" value="KPM02770.1"/>
    <property type="molecule type" value="Genomic_DNA"/>
</dbReference>
<dbReference type="OrthoDB" id="6437696at2759"/>
<keyword evidence="3" id="KW-1133">Transmembrane helix</keyword>
<reference evidence="5 6" key="1">
    <citation type="journal article" date="2015" name="Parasit. Vectors">
        <title>Draft genome of the scabies mite.</title>
        <authorList>
            <person name="Rider S.D.Jr."/>
            <person name="Morgan M.S."/>
            <person name="Arlian L.G."/>
        </authorList>
    </citation>
    <scope>NUCLEOTIDE SEQUENCE [LARGE SCALE GENOMIC DNA]</scope>
    <source>
        <strain evidence="5">Arlian Lab</strain>
    </source>
</reference>
<gene>
    <name evidence="5" type="ORF">QR98_0011890</name>
</gene>
<evidence type="ECO:0000256" key="3">
    <source>
        <dbReference type="ARBA" id="ARBA00022989"/>
    </source>
</evidence>
<comment type="subcellular location">
    <subcellularLocation>
        <location evidence="1">Membrane</location>
        <topology evidence="1">Multi-pass membrane protein</topology>
    </subcellularLocation>
</comment>
<organism evidence="5 6">
    <name type="scientific">Sarcoptes scabiei</name>
    <name type="common">Itch mite</name>
    <name type="synonym">Acarus scabiei</name>
    <dbReference type="NCBI Taxonomy" id="52283"/>
    <lineage>
        <taxon>Eukaryota</taxon>
        <taxon>Metazoa</taxon>
        <taxon>Ecdysozoa</taxon>
        <taxon>Arthropoda</taxon>
        <taxon>Chelicerata</taxon>
        <taxon>Arachnida</taxon>
        <taxon>Acari</taxon>
        <taxon>Acariformes</taxon>
        <taxon>Sarcoptiformes</taxon>
        <taxon>Astigmata</taxon>
        <taxon>Psoroptidia</taxon>
        <taxon>Sarcoptoidea</taxon>
        <taxon>Sarcoptidae</taxon>
        <taxon>Sarcoptinae</taxon>
        <taxon>Sarcoptes</taxon>
    </lineage>
</organism>